<name>A0ABU6GN72_9BACL</name>
<comment type="caution">
    <text evidence="3">The sequence shown here is derived from an EMBL/GenBank/DDBJ whole genome shotgun (WGS) entry which is preliminary data.</text>
</comment>
<dbReference type="EMBL" id="JARLKZ010000008">
    <property type="protein sequence ID" value="MEC0241173.1"/>
    <property type="molecule type" value="Genomic_DNA"/>
</dbReference>
<protein>
    <recommendedName>
        <fullName evidence="5">DUF3313 domain-containing protein</fullName>
    </recommendedName>
</protein>
<keyword evidence="2" id="KW-0732">Signal</keyword>
<feature type="signal peptide" evidence="2">
    <location>
        <begin position="1"/>
        <end position="24"/>
    </location>
</feature>
<feature type="chain" id="PRO_5045844536" description="DUF3313 domain-containing protein" evidence="2">
    <location>
        <begin position="25"/>
        <end position="233"/>
    </location>
</feature>
<feature type="coiled-coil region" evidence="1">
    <location>
        <begin position="204"/>
        <end position="231"/>
    </location>
</feature>
<proteinExistence type="predicted"/>
<reference evidence="3 4" key="1">
    <citation type="submission" date="2023-03" db="EMBL/GenBank/DDBJ databases">
        <title>Bacillus Genome Sequencing.</title>
        <authorList>
            <person name="Dunlap C."/>
        </authorList>
    </citation>
    <scope>NUCLEOTIDE SEQUENCE [LARGE SCALE GENOMIC DNA]</scope>
    <source>
        <strain evidence="3 4">BD-525</strain>
    </source>
</reference>
<keyword evidence="1" id="KW-0175">Coiled coil</keyword>
<dbReference type="Proteomes" id="UP001344632">
    <property type="component" value="Unassembled WGS sequence"/>
</dbReference>
<gene>
    <name evidence="3" type="ORF">P4H66_15075</name>
</gene>
<accession>A0ABU6GN72</accession>
<evidence type="ECO:0000256" key="1">
    <source>
        <dbReference type="SAM" id="Coils"/>
    </source>
</evidence>
<evidence type="ECO:0008006" key="5">
    <source>
        <dbReference type="Google" id="ProtNLM"/>
    </source>
</evidence>
<organism evidence="3 4">
    <name type="scientific">Paenibacillus dokdonensis</name>
    <dbReference type="NCBI Taxonomy" id="2567944"/>
    <lineage>
        <taxon>Bacteria</taxon>
        <taxon>Bacillati</taxon>
        <taxon>Bacillota</taxon>
        <taxon>Bacilli</taxon>
        <taxon>Bacillales</taxon>
        <taxon>Paenibacillaceae</taxon>
        <taxon>Paenibacillus</taxon>
    </lineage>
</organism>
<sequence>MNVQNILKRTALSALMFSAVAAPAVTNADSSSKTETSAVKTLAAITVPAKDSNNVQGIMITKISDPLALAKKYAPETVEDWQKTLDQFRKTFASEMMKDVVIGKAQMLEIAPVEKTGEYEVAVPTTAGKATPAEKLTISLVTVKDITGVKTDHYELATPAASLTDSENKTEQASIAVSFTAIEAKKADTPLAKAWTALSDAEESNNADAIKKALSELLEQYKQQIAEKEAAAK</sequence>
<evidence type="ECO:0000313" key="4">
    <source>
        <dbReference type="Proteomes" id="UP001344632"/>
    </source>
</evidence>
<keyword evidence="4" id="KW-1185">Reference proteome</keyword>
<dbReference type="RefSeq" id="WP_326088889.1">
    <property type="nucleotide sequence ID" value="NZ_JARLKZ010000008.1"/>
</dbReference>
<evidence type="ECO:0000256" key="2">
    <source>
        <dbReference type="SAM" id="SignalP"/>
    </source>
</evidence>
<evidence type="ECO:0000313" key="3">
    <source>
        <dbReference type="EMBL" id="MEC0241173.1"/>
    </source>
</evidence>